<dbReference type="GeneID" id="24101353"/>
<evidence type="ECO:0000313" key="1">
    <source>
        <dbReference type="EMBL" id="CCM06453.1"/>
    </source>
</evidence>
<gene>
    <name evidence="1" type="ORF">FIBRA_08717</name>
</gene>
<protein>
    <recommendedName>
        <fullName evidence="3">F-box domain-containing protein</fullName>
    </recommendedName>
</protein>
<reference evidence="1 2" key="1">
    <citation type="journal article" date="2012" name="Appl. Environ. Microbiol.">
        <title>Short-read sequencing for genomic analysis of the brown rot fungus Fibroporia radiculosa.</title>
        <authorList>
            <person name="Tang J.D."/>
            <person name="Perkins A.D."/>
            <person name="Sonstegard T.S."/>
            <person name="Schroeder S.G."/>
            <person name="Burgess S.C."/>
            <person name="Diehl S.V."/>
        </authorList>
    </citation>
    <scope>NUCLEOTIDE SEQUENCE [LARGE SCALE GENOMIC DNA]</scope>
    <source>
        <strain evidence="1 2">TFFH 294</strain>
    </source>
</reference>
<accession>J4GI42</accession>
<proteinExistence type="predicted"/>
<evidence type="ECO:0000313" key="2">
    <source>
        <dbReference type="Proteomes" id="UP000006352"/>
    </source>
</evidence>
<sequence>MASVPASQSRNRALREAEAGGALGKGNGGEAEFRSTLAATRVEEQQHCRLSPCRSIELPVEVWWKVIDCVADRLSVCQDGRRRMRELARVSRAWYTRCRVRAEERLDVIYRHKKEVYRLIRRLNEHPERYNAIKRVHFMNNKINNFGSLAVHMAGKLPHVETLEPNFPWRHRDWEPGQLHPQVFLHVRVAFESATTLRLARLTFPSAVVFGRLLCALPRLTSLTCGHVKFTNPGGVPGPVPSSLRLATVDLDSSDDVIGFLVETRAGAFLSHVVVRRSGDLEACSRLVAVAALSLSSFQFRINWFDRDDLLPDLTPAQNLCALSVCINPFSLNPKWLKRALPDASLPNLRDFEIAVDLSADDQQLSNDDFDDISYARIDGVLSGPLFPALRKITLCLRCNVFPNRVTSITSEVSWPAYISLKLPLLHASGRLL</sequence>
<name>J4GI42_9APHY</name>
<dbReference type="EMBL" id="HE797337">
    <property type="protein sequence ID" value="CCM06453.1"/>
    <property type="molecule type" value="Genomic_DNA"/>
</dbReference>
<keyword evidence="2" id="KW-1185">Reference proteome</keyword>
<dbReference type="InParanoid" id="J4GI42"/>
<dbReference type="Proteomes" id="UP000006352">
    <property type="component" value="Unassembled WGS sequence"/>
</dbReference>
<dbReference type="HOGENOM" id="CLU_036316_0_2_1"/>
<dbReference type="RefSeq" id="XP_012185736.1">
    <property type="nucleotide sequence ID" value="XM_012330346.1"/>
</dbReference>
<dbReference type="OrthoDB" id="2817417at2759"/>
<organism evidence="1 2">
    <name type="scientific">Fibroporia radiculosa</name>
    <dbReference type="NCBI Taxonomy" id="599839"/>
    <lineage>
        <taxon>Eukaryota</taxon>
        <taxon>Fungi</taxon>
        <taxon>Dikarya</taxon>
        <taxon>Basidiomycota</taxon>
        <taxon>Agaricomycotina</taxon>
        <taxon>Agaricomycetes</taxon>
        <taxon>Polyporales</taxon>
        <taxon>Fibroporiaceae</taxon>
        <taxon>Fibroporia</taxon>
    </lineage>
</organism>
<evidence type="ECO:0008006" key="3">
    <source>
        <dbReference type="Google" id="ProtNLM"/>
    </source>
</evidence>
<dbReference type="AlphaFoldDB" id="J4GI42"/>